<organism evidence="3 4">
    <name type="scientific">Bacillus rhizoplanae</name>
    <dbReference type="NCBI Taxonomy" id="2880966"/>
    <lineage>
        <taxon>Bacteria</taxon>
        <taxon>Bacillati</taxon>
        <taxon>Bacillota</taxon>
        <taxon>Bacilli</taxon>
        <taxon>Bacillales</taxon>
        <taxon>Bacillaceae</taxon>
        <taxon>Bacillus</taxon>
    </lineage>
</organism>
<gene>
    <name evidence="3" type="primary">azr</name>
    <name evidence="3" type="ORF">BACCIP111899_02926</name>
</gene>
<feature type="domain" description="NADPH-dependent FMN reductase-like" evidence="2">
    <location>
        <begin position="1"/>
        <end position="138"/>
    </location>
</feature>
<evidence type="ECO:0000313" key="4">
    <source>
        <dbReference type="Proteomes" id="UP000789423"/>
    </source>
</evidence>
<comment type="similarity">
    <text evidence="1">Belongs to the azoreductase type 2 family.</text>
</comment>
<keyword evidence="3" id="KW-0560">Oxidoreductase</keyword>
<dbReference type="Gene3D" id="3.40.50.360">
    <property type="match status" value="1"/>
</dbReference>
<dbReference type="EC" id="1.7.1.6" evidence="3"/>
<dbReference type="GO" id="GO:0050446">
    <property type="term" value="F:azobenzene reductase (NADP+) activity"/>
    <property type="evidence" value="ECO:0007669"/>
    <property type="project" value="UniProtKB-EC"/>
</dbReference>
<keyword evidence="4" id="KW-1185">Reference proteome</keyword>
<dbReference type="InterPro" id="IPR050712">
    <property type="entry name" value="NAD(P)H-dep_reductase"/>
</dbReference>
<evidence type="ECO:0000256" key="1">
    <source>
        <dbReference type="ARBA" id="ARBA00009428"/>
    </source>
</evidence>
<protein>
    <submittedName>
        <fullName evidence="3">NADPH azoreductase</fullName>
        <ecNumber evidence="3">1.7.1.6</ecNumber>
    </submittedName>
</protein>
<dbReference type="PANTHER" id="PTHR30543">
    <property type="entry name" value="CHROMATE REDUCTASE"/>
    <property type="match status" value="1"/>
</dbReference>
<dbReference type="PANTHER" id="PTHR30543:SF21">
    <property type="entry name" value="NAD(P)H-DEPENDENT FMN REDUCTASE LOT6"/>
    <property type="match status" value="1"/>
</dbReference>
<dbReference type="Pfam" id="PF03358">
    <property type="entry name" value="FMN_red"/>
    <property type="match status" value="1"/>
</dbReference>
<dbReference type="EMBL" id="CAKJTI010000016">
    <property type="protein sequence ID" value="CAG9613707.1"/>
    <property type="molecule type" value="Genomic_DNA"/>
</dbReference>
<name>A0ABM8YD52_9BACI</name>
<comment type="caution">
    <text evidence="3">The sequence shown here is derived from an EMBL/GenBank/DDBJ whole genome shotgun (WGS) entry which is preliminary data.</text>
</comment>
<proteinExistence type="inferred from homology"/>
<dbReference type="Proteomes" id="UP000789423">
    <property type="component" value="Unassembled WGS sequence"/>
</dbReference>
<reference evidence="3 4" key="1">
    <citation type="submission" date="2021-10" db="EMBL/GenBank/DDBJ databases">
        <authorList>
            <person name="Criscuolo A."/>
        </authorList>
    </citation>
    <scope>NUCLEOTIDE SEQUENCE [LARGE SCALE GENOMIC DNA]</scope>
    <source>
        <strain evidence="4">CIP 111899</strain>
    </source>
</reference>
<evidence type="ECO:0000313" key="3">
    <source>
        <dbReference type="EMBL" id="CAG9613707.1"/>
    </source>
</evidence>
<accession>A0ABM8YD52</accession>
<evidence type="ECO:0000259" key="2">
    <source>
        <dbReference type="Pfam" id="PF03358"/>
    </source>
</evidence>
<dbReference type="RefSeq" id="WP_230575761.1">
    <property type="nucleotide sequence ID" value="NZ_CAKJTI010000016.1"/>
</dbReference>
<dbReference type="SUPFAM" id="SSF52218">
    <property type="entry name" value="Flavoproteins"/>
    <property type="match status" value="1"/>
</dbReference>
<dbReference type="InterPro" id="IPR005025">
    <property type="entry name" value="FMN_Rdtase-like_dom"/>
</dbReference>
<dbReference type="InterPro" id="IPR029039">
    <property type="entry name" value="Flavoprotein-like_sf"/>
</dbReference>
<sequence>MKLVVINGTPRKSGKTRVIAKYITEAYKGELYDLAIEALPLYNGENSQYELQAVAKLKKLVKEADGVVLCTPEYHNAMSGALKNAFDFLGSSEFMHKPVGLLAVAGGGKGGINALNSMRIVARGVYANVIPKQVVIDSLHVQNEEMGEDAKPLIADLLKELRGYMSIFPELKKQLGAD</sequence>